<feature type="repeat" description="PPR" evidence="2">
    <location>
        <begin position="292"/>
        <end position="327"/>
    </location>
</feature>
<dbReference type="NCBIfam" id="TIGR00756">
    <property type="entry name" value="PPR"/>
    <property type="match status" value="7"/>
</dbReference>
<dbReference type="EMBL" id="LFYR01000682">
    <property type="protein sequence ID" value="KMZ71268.1"/>
    <property type="molecule type" value="Genomic_DNA"/>
</dbReference>
<proteinExistence type="predicted"/>
<feature type="repeat" description="PPR" evidence="2">
    <location>
        <begin position="577"/>
        <end position="611"/>
    </location>
</feature>
<feature type="compositionally biased region" description="Low complexity" evidence="3">
    <location>
        <begin position="43"/>
        <end position="55"/>
    </location>
</feature>
<comment type="caution">
    <text evidence="4">The sequence shown here is derived from an EMBL/GenBank/DDBJ whole genome shotgun (WGS) entry which is preliminary data.</text>
</comment>
<dbReference type="STRING" id="29655.A0A0K9PQC0"/>
<organism evidence="4 5">
    <name type="scientific">Zostera marina</name>
    <name type="common">Eelgrass</name>
    <dbReference type="NCBI Taxonomy" id="29655"/>
    <lineage>
        <taxon>Eukaryota</taxon>
        <taxon>Viridiplantae</taxon>
        <taxon>Streptophyta</taxon>
        <taxon>Embryophyta</taxon>
        <taxon>Tracheophyta</taxon>
        <taxon>Spermatophyta</taxon>
        <taxon>Magnoliopsida</taxon>
        <taxon>Liliopsida</taxon>
        <taxon>Zosteraceae</taxon>
        <taxon>Zostera</taxon>
    </lineage>
</organism>
<dbReference type="GO" id="GO:0003729">
    <property type="term" value="F:mRNA binding"/>
    <property type="evidence" value="ECO:0000318"/>
    <property type="project" value="GO_Central"/>
</dbReference>
<feature type="compositionally biased region" description="Acidic residues" evidence="3">
    <location>
        <begin position="65"/>
        <end position="78"/>
    </location>
</feature>
<sequence length="704" mass="80823">MTTLSFFSIPTLSLNPIIPNTSPSPATSLFVNLRPSFTRASQDLSSSSDLSSPSPIFLPRFEPEAAAEEEGEEDDQDPDDIRDFLESRKDLSDDPLKEGRIQFQRNRKVSWHLADFDPPSEPILDEMDVELGTVEEEREEEKEEESHLPRSFDSVVEEVMNVVKNLPENSTIGELLDRYERREMVGEGECIELLKRMGNARLVLSCLYLFEWMGLQRPSLVTPRSYSVIFPMLGKAGMADQLVILFQNLPKAKRFRDVHVYNSAISGFSFCNSYNEAWKVYESMEANNVKPDNVTCSTIITIMRKSRRTAKDAWDFFQRMNRKKVKLGLETYGAIIKSFCTEGMQKEALIIQSEMEKKGILSNAIIYNTLMDAYVKSNKVEEAEGLFTEMKEKGLEPTTASFNILMDAYSWRKQPEIVEKILQEMIDSGQKANVKSYTCLISAYGRQKNMSDMAADAFLRMKRAQIKPTSHSYTALIHAYSVSGWHEKALNEFENMKRANIPPSTETYTTLLDAFRRKGDAKDVKTLMEIWKSMLNDRVEGTRVTFNILLDGLSKQGMYGDARDVIHEFGRLGMEPTVMTYNMLMNAYGRGGQHSKLPELLKEMIALNLKPDSITYSTIIYAYIRVRDFKRAFYFHKEMIRAGQVPDTRSYRKLRAILDEKAMLKNRRDKRAMVGAVKKHMGIVKPKGKKDEFWKMKRNKPGRE</sequence>
<dbReference type="Proteomes" id="UP000036987">
    <property type="component" value="Unassembled WGS sequence"/>
</dbReference>
<dbReference type="PANTHER" id="PTHR47934:SF6">
    <property type="entry name" value="MITOCHONDRIAL GROUP I INTRON SPLICING FACTOR CCM1-RELATED"/>
    <property type="match status" value="1"/>
</dbReference>
<dbReference type="InterPro" id="IPR002885">
    <property type="entry name" value="PPR_rpt"/>
</dbReference>
<dbReference type="PROSITE" id="PS51375">
    <property type="entry name" value="PPR"/>
    <property type="match status" value="10"/>
</dbReference>
<dbReference type="Gene3D" id="1.25.40.10">
    <property type="entry name" value="Tetratricopeptide repeat domain"/>
    <property type="match status" value="4"/>
</dbReference>
<evidence type="ECO:0000313" key="4">
    <source>
        <dbReference type="EMBL" id="KMZ71268.1"/>
    </source>
</evidence>
<keyword evidence="5" id="KW-1185">Reference proteome</keyword>
<feature type="region of interest" description="Disordered" evidence="3">
    <location>
        <begin position="41"/>
        <end position="81"/>
    </location>
</feature>
<name>A0A0K9PQC0_ZOSMR</name>
<evidence type="ECO:0000256" key="2">
    <source>
        <dbReference type="PROSITE-ProRule" id="PRU00708"/>
    </source>
</evidence>
<dbReference type="OrthoDB" id="5588846at2759"/>
<feature type="repeat" description="PPR" evidence="2">
    <location>
        <begin position="433"/>
        <end position="468"/>
    </location>
</feature>
<keyword evidence="1" id="KW-0677">Repeat</keyword>
<dbReference type="Pfam" id="PF01535">
    <property type="entry name" value="PPR"/>
    <property type="match status" value="3"/>
</dbReference>
<evidence type="ECO:0000256" key="3">
    <source>
        <dbReference type="SAM" id="MobiDB-lite"/>
    </source>
</evidence>
<accession>A0A0K9PQC0</accession>
<reference evidence="5" key="1">
    <citation type="journal article" date="2016" name="Nature">
        <title>The genome of the seagrass Zostera marina reveals angiosperm adaptation to the sea.</title>
        <authorList>
            <person name="Olsen J.L."/>
            <person name="Rouze P."/>
            <person name="Verhelst B."/>
            <person name="Lin Y.-C."/>
            <person name="Bayer T."/>
            <person name="Collen J."/>
            <person name="Dattolo E."/>
            <person name="De Paoli E."/>
            <person name="Dittami S."/>
            <person name="Maumus F."/>
            <person name="Michel G."/>
            <person name="Kersting A."/>
            <person name="Lauritano C."/>
            <person name="Lohaus R."/>
            <person name="Toepel M."/>
            <person name="Tonon T."/>
            <person name="Vanneste K."/>
            <person name="Amirebrahimi M."/>
            <person name="Brakel J."/>
            <person name="Bostroem C."/>
            <person name="Chovatia M."/>
            <person name="Grimwood J."/>
            <person name="Jenkins J.W."/>
            <person name="Jueterbock A."/>
            <person name="Mraz A."/>
            <person name="Stam W.T."/>
            <person name="Tice H."/>
            <person name="Bornberg-Bauer E."/>
            <person name="Green P.J."/>
            <person name="Pearson G.A."/>
            <person name="Procaccini G."/>
            <person name="Duarte C.M."/>
            <person name="Schmutz J."/>
            <person name="Reusch T.B.H."/>
            <person name="Van de Peer Y."/>
        </authorList>
    </citation>
    <scope>NUCLEOTIDE SEQUENCE [LARGE SCALE GENOMIC DNA]</scope>
    <source>
        <strain evidence="5">cv. Finnish</strain>
    </source>
</reference>
<dbReference type="GO" id="GO:0006397">
    <property type="term" value="P:mRNA processing"/>
    <property type="evidence" value="ECO:0000318"/>
    <property type="project" value="GO_Central"/>
</dbReference>
<evidence type="ECO:0000256" key="1">
    <source>
        <dbReference type="ARBA" id="ARBA00022737"/>
    </source>
</evidence>
<feature type="repeat" description="PPR" evidence="2">
    <location>
        <begin position="363"/>
        <end position="397"/>
    </location>
</feature>
<dbReference type="InterPro" id="IPR011990">
    <property type="entry name" value="TPR-like_helical_dom_sf"/>
</dbReference>
<feature type="repeat" description="PPR" evidence="2">
    <location>
        <begin position="469"/>
        <end position="503"/>
    </location>
</feature>
<dbReference type="AlphaFoldDB" id="A0A0K9PQC0"/>
<feature type="repeat" description="PPR" evidence="2">
    <location>
        <begin position="398"/>
        <end position="432"/>
    </location>
</feature>
<evidence type="ECO:0000313" key="5">
    <source>
        <dbReference type="Proteomes" id="UP000036987"/>
    </source>
</evidence>
<feature type="repeat" description="PPR" evidence="2">
    <location>
        <begin position="612"/>
        <end position="646"/>
    </location>
</feature>
<feature type="repeat" description="PPR" evidence="2">
    <location>
        <begin position="542"/>
        <end position="576"/>
    </location>
</feature>
<dbReference type="InterPro" id="IPR051114">
    <property type="entry name" value="Mito_RNA_Proc_CCM1"/>
</dbReference>
<protein>
    <submittedName>
        <fullName evidence="4">Putative Pentatricopeptide repeat-containing protein</fullName>
    </submittedName>
</protein>
<dbReference type="Pfam" id="PF13041">
    <property type="entry name" value="PPR_2"/>
    <property type="match status" value="4"/>
</dbReference>
<dbReference type="PANTHER" id="PTHR47934">
    <property type="entry name" value="PENTATRICOPEPTIDE REPEAT-CONTAINING PROTEIN PET309, MITOCHONDRIAL"/>
    <property type="match status" value="1"/>
</dbReference>
<gene>
    <name evidence="4" type="ORF">ZOSMA_184G00200</name>
</gene>
<feature type="repeat" description="PPR" evidence="2">
    <location>
        <begin position="328"/>
        <end position="362"/>
    </location>
</feature>
<feature type="repeat" description="PPR" evidence="2">
    <location>
        <begin position="257"/>
        <end position="291"/>
    </location>
</feature>
<dbReference type="GO" id="GO:0005737">
    <property type="term" value="C:cytoplasm"/>
    <property type="evidence" value="ECO:0000318"/>
    <property type="project" value="GO_Central"/>
</dbReference>
<dbReference type="OMA" id="FFEWMGL"/>